<feature type="domain" description="HTH cro/C1-type" evidence="1">
    <location>
        <begin position="47"/>
        <end position="81"/>
    </location>
</feature>
<gene>
    <name evidence="2" type="ORF">JOF34_000407</name>
</gene>
<evidence type="ECO:0000313" key="3">
    <source>
        <dbReference type="Proteomes" id="UP001519362"/>
    </source>
</evidence>
<dbReference type="SUPFAM" id="SSF47413">
    <property type="entry name" value="lambda repressor-like DNA-binding domains"/>
    <property type="match status" value="1"/>
</dbReference>
<keyword evidence="3" id="KW-1185">Reference proteome</keyword>
<dbReference type="Gene3D" id="1.10.260.40">
    <property type="entry name" value="lambda repressor-like DNA-binding domains"/>
    <property type="match status" value="1"/>
</dbReference>
<protein>
    <submittedName>
        <fullName evidence="2">Transcriptional regulator with XRE-family HTH domain</fullName>
    </submittedName>
</protein>
<accession>A0ABS4ZEW1</accession>
<evidence type="ECO:0000313" key="2">
    <source>
        <dbReference type="EMBL" id="MBP2435821.1"/>
    </source>
</evidence>
<organism evidence="2 3">
    <name type="scientific">Microbacterium amylolyticum</name>
    <dbReference type="NCBI Taxonomy" id="936337"/>
    <lineage>
        <taxon>Bacteria</taxon>
        <taxon>Bacillati</taxon>
        <taxon>Actinomycetota</taxon>
        <taxon>Actinomycetes</taxon>
        <taxon>Micrococcales</taxon>
        <taxon>Microbacteriaceae</taxon>
        <taxon>Microbacterium</taxon>
    </lineage>
</organism>
<proteinExistence type="predicted"/>
<dbReference type="CDD" id="cd00093">
    <property type="entry name" value="HTH_XRE"/>
    <property type="match status" value="1"/>
</dbReference>
<dbReference type="InterPro" id="IPR001387">
    <property type="entry name" value="Cro/C1-type_HTH"/>
</dbReference>
<dbReference type="Proteomes" id="UP001519362">
    <property type="component" value="Unassembled WGS sequence"/>
</dbReference>
<dbReference type="InterPro" id="IPR010982">
    <property type="entry name" value="Lambda_DNA-bd_dom_sf"/>
</dbReference>
<dbReference type="EMBL" id="JAGIOL010000001">
    <property type="protein sequence ID" value="MBP2435821.1"/>
    <property type="molecule type" value="Genomic_DNA"/>
</dbReference>
<comment type="caution">
    <text evidence="2">The sequence shown here is derived from an EMBL/GenBank/DDBJ whole genome shotgun (WGS) entry which is preliminary data.</text>
</comment>
<sequence>MENKRLRGNPAGLTNNYVAHNVRNARQSIGMDLRTLSQKLTEAGRKLSVSGVSKVELGDRRVDVDDLTAIAYALGTTPAALLSPSEGESAFTGVPAGHTPEEVRAWLAGDTALTHAALVGYWQRQAQDALYEVETAKLKLEAYAESENAMAAFGPHYQERVERFRKRLQHVNLRLLQLDPDARPFGES</sequence>
<dbReference type="PROSITE" id="PS50943">
    <property type="entry name" value="HTH_CROC1"/>
    <property type="match status" value="1"/>
</dbReference>
<reference evidence="2 3" key="1">
    <citation type="submission" date="2021-03" db="EMBL/GenBank/DDBJ databases">
        <title>Sequencing the genomes of 1000 actinobacteria strains.</title>
        <authorList>
            <person name="Klenk H.-P."/>
        </authorList>
    </citation>
    <scope>NUCLEOTIDE SEQUENCE [LARGE SCALE GENOMIC DNA]</scope>
    <source>
        <strain evidence="2 3">DSM 24221</strain>
    </source>
</reference>
<evidence type="ECO:0000259" key="1">
    <source>
        <dbReference type="PROSITE" id="PS50943"/>
    </source>
</evidence>
<dbReference type="RefSeq" id="WP_165131849.1">
    <property type="nucleotide sequence ID" value="NZ_CP049253.1"/>
</dbReference>
<name>A0ABS4ZEW1_9MICO</name>